<dbReference type="AlphaFoldDB" id="A0A1W1E3K3"/>
<organism evidence="5">
    <name type="scientific">hydrothermal vent metagenome</name>
    <dbReference type="NCBI Taxonomy" id="652676"/>
    <lineage>
        <taxon>unclassified sequences</taxon>
        <taxon>metagenomes</taxon>
        <taxon>ecological metagenomes</taxon>
    </lineage>
</organism>
<dbReference type="GO" id="GO:0009307">
    <property type="term" value="P:DNA restriction-modification system"/>
    <property type="evidence" value="ECO:0007669"/>
    <property type="project" value="UniProtKB-KW"/>
</dbReference>
<dbReference type="EC" id="3.1.21.3" evidence="5"/>
<sequence length="364" mass="41756">MPCFEINKSKIFPTILIKMIGLPNFIWQLNQLTQGVGRVRIKESMMLSLSLILPPLKEQKIIVKKTKDIETEESDLKQEIAQQQTLLKKLRQQILQEAIEGKLTQDWRKKNPNTEPASELLKRIQAEKQQLIKDKKIKAQKTLPVISENEKPFKLPKSWAWCRLGEVVEKYEAGKSFKCINREIDNSEWGVIKTSAITSAFFKQMEHKYYQKHTPIDASKQIKNGDLIFCRASGTKGYAGKCCLVVGSVKNLLLSDKTPRLTFSCLIEKKYIYFHNESKHTVEYYFSLNTGKSTSMNNITKDQLFENFLPLPPPAEQKAIVAKVEKLLNICDKLQTQITANQTYAEQLMQAVLKAAFTQAEQPI</sequence>
<keyword evidence="3" id="KW-0238">DNA-binding</keyword>
<gene>
    <name evidence="5" type="ORF">MNB_SUP05-SYMBIONT-5-1383</name>
</gene>
<accession>A0A1W1E3K3</accession>
<dbReference type="InterPro" id="IPR000055">
    <property type="entry name" value="Restrct_endonuc_typeI_TRD"/>
</dbReference>
<name>A0A1W1E3K3_9ZZZZ</name>
<keyword evidence="5" id="KW-0378">Hydrolase</keyword>
<dbReference type="InterPro" id="IPR051212">
    <property type="entry name" value="Type-I_RE_S_subunit"/>
</dbReference>
<protein>
    <submittedName>
        <fullName evidence="5">Type I restriction-modification system, specificity subunit S</fullName>
        <ecNumber evidence="5">3.1.21.3</ecNumber>
    </submittedName>
</protein>
<proteinExistence type="inferred from homology"/>
<comment type="similarity">
    <text evidence="1">Belongs to the type-I restriction system S methylase family.</text>
</comment>
<evidence type="ECO:0000256" key="2">
    <source>
        <dbReference type="ARBA" id="ARBA00022747"/>
    </source>
</evidence>
<reference evidence="5" key="1">
    <citation type="submission" date="2016-10" db="EMBL/GenBank/DDBJ databases">
        <authorList>
            <person name="de Groot N.N."/>
        </authorList>
    </citation>
    <scope>NUCLEOTIDE SEQUENCE</scope>
</reference>
<feature type="domain" description="Type I restriction modification DNA specificity" evidence="4">
    <location>
        <begin position="156"/>
        <end position="339"/>
    </location>
</feature>
<dbReference type="InterPro" id="IPR044946">
    <property type="entry name" value="Restrct_endonuc_typeI_TRD_sf"/>
</dbReference>
<evidence type="ECO:0000259" key="4">
    <source>
        <dbReference type="Pfam" id="PF01420"/>
    </source>
</evidence>
<dbReference type="PANTHER" id="PTHR43140">
    <property type="entry name" value="TYPE-1 RESTRICTION ENZYME ECOKI SPECIFICITY PROTEIN"/>
    <property type="match status" value="1"/>
</dbReference>
<dbReference type="GO" id="GO:0003677">
    <property type="term" value="F:DNA binding"/>
    <property type="evidence" value="ECO:0007669"/>
    <property type="project" value="UniProtKB-KW"/>
</dbReference>
<dbReference type="PANTHER" id="PTHR43140:SF1">
    <property type="entry name" value="TYPE I RESTRICTION ENZYME ECOKI SPECIFICITY SUBUNIT"/>
    <property type="match status" value="1"/>
</dbReference>
<keyword evidence="2" id="KW-0680">Restriction system</keyword>
<dbReference type="Gene3D" id="3.90.220.20">
    <property type="entry name" value="DNA methylase specificity domains"/>
    <property type="match status" value="2"/>
</dbReference>
<evidence type="ECO:0000313" key="5">
    <source>
        <dbReference type="EMBL" id="SFV88499.1"/>
    </source>
</evidence>
<dbReference type="Pfam" id="PF01420">
    <property type="entry name" value="Methylase_S"/>
    <property type="match status" value="1"/>
</dbReference>
<dbReference type="GO" id="GO:0009035">
    <property type="term" value="F:type I site-specific deoxyribonuclease activity"/>
    <property type="evidence" value="ECO:0007669"/>
    <property type="project" value="UniProtKB-EC"/>
</dbReference>
<evidence type="ECO:0000256" key="1">
    <source>
        <dbReference type="ARBA" id="ARBA00010923"/>
    </source>
</evidence>
<evidence type="ECO:0000256" key="3">
    <source>
        <dbReference type="ARBA" id="ARBA00023125"/>
    </source>
</evidence>
<dbReference type="SUPFAM" id="SSF116734">
    <property type="entry name" value="DNA methylase specificity domain"/>
    <property type="match status" value="2"/>
</dbReference>
<dbReference type="EMBL" id="FPHZ01000159">
    <property type="protein sequence ID" value="SFV88499.1"/>
    <property type="molecule type" value="Genomic_DNA"/>
</dbReference>